<dbReference type="SUPFAM" id="SSF47413">
    <property type="entry name" value="lambda repressor-like DNA-binding domains"/>
    <property type="match status" value="1"/>
</dbReference>
<dbReference type="OrthoDB" id="60111at2"/>
<evidence type="ECO:0000313" key="7">
    <source>
        <dbReference type="Proteomes" id="UP000295696"/>
    </source>
</evidence>
<keyword evidence="2" id="KW-0805">Transcription regulation</keyword>
<dbReference type="CDD" id="cd01392">
    <property type="entry name" value="HTH_LacI"/>
    <property type="match status" value="1"/>
</dbReference>
<organism evidence="6 7">
    <name type="scientific">Primorskyibacter sedentarius</name>
    <dbReference type="NCBI Taxonomy" id="745311"/>
    <lineage>
        <taxon>Bacteria</taxon>
        <taxon>Pseudomonadati</taxon>
        <taxon>Pseudomonadota</taxon>
        <taxon>Alphaproteobacteria</taxon>
        <taxon>Rhodobacterales</taxon>
        <taxon>Roseobacteraceae</taxon>
        <taxon>Primorskyibacter</taxon>
    </lineage>
</organism>
<dbReference type="EMBL" id="SLZU01000029">
    <property type="protein sequence ID" value="TCS56155.1"/>
    <property type="molecule type" value="Genomic_DNA"/>
</dbReference>
<dbReference type="SUPFAM" id="SSF53822">
    <property type="entry name" value="Periplasmic binding protein-like I"/>
    <property type="match status" value="1"/>
</dbReference>
<keyword evidence="1" id="KW-0678">Repressor</keyword>
<protein>
    <submittedName>
        <fullName evidence="6">LacI family transcriptional regulator</fullName>
    </submittedName>
</protein>
<evidence type="ECO:0000313" key="6">
    <source>
        <dbReference type="EMBL" id="TCS56155.1"/>
    </source>
</evidence>
<dbReference type="InterPro" id="IPR001761">
    <property type="entry name" value="Peripla_BP/Lac1_sug-bd_dom"/>
</dbReference>
<dbReference type="CDD" id="cd06267">
    <property type="entry name" value="PBP1_LacI_sugar_binding-like"/>
    <property type="match status" value="1"/>
</dbReference>
<comment type="caution">
    <text evidence="6">The sequence shown here is derived from an EMBL/GenBank/DDBJ whole genome shotgun (WGS) entry which is preliminary data.</text>
</comment>
<dbReference type="PANTHER" id="PTHR30146">
    <property type="entry name" value="LACI-RELATED TRANSCRIPTIONAL REPRESSOR"/>
    <property type="match status" value="1"/>
</dbReference>
<proteinExistence type="predicted"/>
<dbReference type="GO" id="GO:0003700">
    <property type="term" value="F:DNA-binding transcription factor activity"/>
    <property type="evidence" value="ECO:0007669"/>
    <property type="project" value="TreeGrafter"/>
</dbReference>
<dbReference type="Pfam" id="PF00532">
    <property type="entry name" value="Peripla_BP_1"/>
    <property type="match status" value="1"/>
</dbReference>
<dbReference type="InterPro" id="IPR028082">
    <property type="entry name" value="Peripla_BP_I"/>
</dbReference>
<dbReference type="Proteomes" id="UP000295696">
    <property type="component" value="Unassembled WGS sequence"/>
</dbReference>
<dbReference type="RefSeq" id="WP_132248639.1">
    <property type="nucleotide sequence ID" value="NZ_SLZU01000029.1"/>
</dbReference>
<keyword evidence="7" id="KW-1185">Reference proteome</keyword>
<evidence type="ECO:0000256" key="3">
    <source>
        <dbReference type="ARBA" id="ARBA00023125"/>
    </source>
</evidence>
<keyword evidence="4" id="KW-0804">Transcription</keyword>
<dbReference type="Gene3D" id="1.10.260.40">
    <property type="entry name" value="lambda repressor-like DNA-binding domains"/>
    <property type="match status" value="1"/>
</dbReference>
<dbReference type="GO" id="GO:0000976">
    <property type="term" value="F:transcription cis-regulatory region binding"/>
    <property type="evidence" value="ECO:0007669"/>
    <property type="project" value="TreeGrafter"/>
</dbReference>
<dbReference type="SMART" id="SM00354">
    <property type="entry name" value="HTH_LACI"/>
    <property type="match status" value="1"/>
</dbReference>
<feature type="domain" description="HTH lacI-type" evidence="5">
    <location>
        <begin position="10"/>
        <end position="64"/>
    </location>
</feature>
<dbReference type="PROSITE" id="PS50932">
    <property type="entry name" value="HTH_LACI_2"/>
    <property type="match status" value="1"/>
</dbReference>
<reference evidence="6 7" key="1">
    <citation type="submission" date="2019-03" db="EMBL/GenBank/DDBJ databases">
        <title>Genomic Encyclopedia of Type Strains, Phase IV (KMG-IV): sequencing the most valuable type-strain genomes for metagenomic binning, comparative biology and taxonomic classification.</title>
        <authorList>
            <person name="Goeker M."/>
        </authorList>
    </citation>
    <scope>NUCLEOTIDE SEQUENCE [LARGE SCALE GENOMIC DNA]</scope>
    <source>
        <strain evidence="6 7">DSM 104836</strain>
    </source>
</reference>
<sequence>MEPEEVKKRPSIKDVAREAGVSTATVSHVFSGKKPVHEASAQKVRRAAEKLGYTMDRVAAQLRTRRTKIIAVLVPNLEDLFLNRFISLIESRAEDAGYQVIVSCSRDDLKTEQDRLRALMGWRPSGLILVPCIDAIPDMLAKQHPEVPVVAVDRVNPAFSKYDTVTTDDYASGRDVGQHLVDLDARSILVVATSDKIFTQKERIRGVEDCAREAGNVIVNTLIAGPDAEKAAGKLSEWLDAHPETEAVIGLTNVMTLAALSTFAARGIEPPKGIMLTGFHDSLWMTARRVPITTVAQPVDAIADAAWERIFTRIGKDDAQVRHVIFKSTLIKRRSTLDH</sequence>
<dbReference type="InterPro" id="IPR000843">
    <property type="entry name" value="HTH_LacI"/>
</dbReference>
<dbReference type="AlphaFoldDB" id="A0A4R3IZ58"/>
<dbReference type="PANTHER" id="PTHR30146:SF148">
    <property type="entry name" value="HTH-TYPE TRANSCRIPTIONAL REPRESSOR PURR-RELATED"/>
    <property type="match status" value="1"/>
</dbReference>
<evidence type="ECO:0000256" key="1">
    <source>
        <dbReference type="ARBA" id="ARBA00022491"/>
    </source>
</evidence>
<dbReference type="Pfam" id="PF00356">
    <property type="entry name" value="LacI"/>
    <property type="match status" value="1"/>
</dbReference>
<gene>
    <name evidence="6" type="ORF">EDD52_12913</name>
</gene>
<dbReference type="Gene3D" id="3.40.50.2300">
    <property type="match status" value="2"/>
</dbReference>
<name>A0A4R3IZ58_9RHOB</name>
<evidence type="ECO:0000259" key="5">
    <source>
        <dbReference type="PROSITE" id="PS50932"/>
    </source>
</evidence>
<evidence type="ECO:0000256" key="4">
    <source>
        <dbReference type="ARBA" id="ARBA00023163"/>
    </source>
</evidence>
<keyword evidence="3" id="KW-0238">DNA-binding</keyword>
<accession>A0A4R3IZ58</accession>
<dbReference type="InterPro" id="IPR010982">
    <property type="entry name" value="Lambda_DNA-bd_dom_sf"/>
</dbReference>
<evidence type="ECO:0000256" key="2">
    <source>
        <dbReference type="ARBA" id="ARBA00023015"/>
    </source>
</evidence>